<sequence>MRIDPNSNPTQKSLLPWFYKIANEVSEDVHTRAVRPRQEQDTIPELVNQVNKKLEELGTHIEVRVHDKTNTIMVMVLQDETNEIIREIPSEKMLDLLYNISQRVGVFLDERI</sequence>
<dbReference type="Gene3D" id="3.30.160.170">
    <property type="entry name" value="FlaG-like"/>
    <property type="match status" value="1"/>
</dbReference>
<proteinExistence type="predicted"/>
<dbReference type="PANTHER" id="PTHR37166:SF1">
    <property type="entry name" value="PROTEIN FLAG"/>
    <property type="match status" value="1"/>
</dbReference>
<dbReference type="OrthoDB" id="9799867at2"/>
<evidence type="ECO:0000313" key="2">
    <source>
        <dbReference type="Proteomes" id="UP000076796"/>
    </source>
</evidence>
<dbReference type="InterPro" id="IPR005186">
    <property type="entry name" value="FlaG"/>
</dbReference>
<dbReference type="Pfam" id="PF03646">
    <property type="entry name" value="FlaG"/>
    <property type="match status" value="1"/>
</dbReference>
<dbReference type="InterPro" id="IPR035924">
    <property type="entry name" value="FlaG-like_sf"/>
</dbReference>
<gene>
    <name evidence="1" type="ORF">AWU65_07695</name>
</gene>
<evidence type="ECO:0000313" key="1">
    <source>
        <dbReference type="EMBL" id="KZS45801.1"/>
    </source>
</evidence>
<dbReference type="PANTHER" id="PTHR37166">
    <property type="entry name" value="PROTEIN FLAG"/>
    <property type="match status" value="1"/>
</dbReference>
<dbReference type="Proteomes" id="UP000076796">
    <property type="component" value="Unassembled WGS sequence"/>
</dbReference>
<accession>A0A163I5G8</accession>
<comment type="caution">
    <text evidence="1">The sequence shown here is derived from an EMBL/GenBank/DDBJ whole genome shotgun (WGS) entry which is preliminary data.</text>
</comment>
<evidence type="ECO:0008006" key="3">
    <source>
        <dbReference type="Google" id="ProtNLM"/>
    </source>
</evidence>
<dbReference type="SUPFAM" id="SSF160214">
    <property type="entry name" value="FlaG-like"/>
    <property type="match status" value="1"/>
</dbReference>
<dbReference type="EMBL" id="LWMH01000001">
    <property type="protein sequence ID" value="KZS45801.1"/>
    <property type="molecule type" value="Genomic_DNA"/>
</dbReference>
<dbReference type="RefSeq" id="WP_063477985.1">
    <property type="nucleotide sequence ID" value="NZ_CP147845.1"/>
</dbReference>
<keyword evidence="2" id="KW-1185">Reference proteome</keyword>
<reference evidence="1" key="1">
    <citation type="journal article" date="2016" name="Genome Announc.">
        <title>Draft genomes of two strains of Paenibacillus glucanolyticus with capability to degrade lignocellulose.</title>
        <authorList>
            <person name="Mathews S.L."/>
            <person name="Pawlak J."/>
            <person name="Grunden A.M."/>
        </authorList>
    </citation>
    <scope>NUCLEOTIDE SEQUENCE [LARGE SCALE GENOMIC DNA]</scope>
    <source>
        <strain evidence="1">SLM1</strain>
    </source>
</reference>
<dbReference type="AlphaFoldDB" id="A0A163I5G8"/>
<organism evidence="1 2">
    <name type="scientific">Paenibacillus glucanolyticus</name>
    <dbReference type="NCBI Taxonomy" id="59843"/>
    <lineage>
        <taxon>Bacteria</taxon>
        <taxon>Bacillati</taxon>
        <taxon>Bacillota</taxon>
        <taxon>Bacilli</taxon>
        <taxon>Bacillales</taxon>
        <taxon>Paenibacillaceae</taxon>
        <taxon>Paenibacillus</taxon>
    </lineage>
</organism>
<name>A0A163I5G8_9BACL</name>
<protein>
    <recommendedName>
        <fullName evidence="3">Flagellar biosynthesis protein FlaG</fullName>
    </recommendedName>
</protein>
<dbReference type="GeneID" id="97552860"/>